<proteinExistence type="inferred from homology"/>
<dbReference type="InterPro" id="IPR051910">
    <property type="entry name" value="ComF/GntX_DNA_util-trans"/>
</dbReference>
<gene>
    <name evidence="2" type="ORF">TNO020_70087</name>
</gene>
<organism evidence="2 3">
    <name type="scientific">Tenacibaculum piscium</name>
    <dbReference type="NCBI Taxonomy" id="1458515"/>
    <lineage>
        <taxon>Bacteria</taxon>
        <taxon>Pseudomonadati</taxon>
        <taxon>Bacteroidota</taxon>
        <taxon>Flavobacteriia</taxon>
        <taxon>Flavobacteriales</taxon>
        <taxon>Flavobacteriaceae</taxon>
        <taxon>Tenacibaculum</taxon>
    </lineage>
</organism>
<dbReference type="CDD" id="cd06223">
    <property type="entry name" value="PRTases_typeI"/>
    <property type="match status" value="1"/>
</dbReference>
<evidence type="ECO:0000313" key="3">
    <source>
        <dbReference type="Proteomes" id="UP000234211"/>
    </source>
</evidence>
<accession>A0A2H1YJV1</accession>
<dbReference type="SUPFAM" id="SSF53271">
    <property type="entry name" value="PRTase-like"/>
    <property type="match status" value="1"/>
</dbReference>
<keyword evidence="2" id="KW-0328">Glycosyltransferase</keyword>
<reference evidence="3" key="1">
    <citation type="submission" date="2017-11" db="EMBL/GenBank/DDBJ databases">
        <authorList>
            <person name="Duchaud E."/>
        </authorList>
    </citation>
    <scope>NUCLEOTIDE SEQUENCE [LARGE SCALE GENOMIC DNA]</scope>
    <source>
        <strain evidence="3">Tenacibaculum sp. TNO020</strain>
    </source>
</reference>
<dbReference type="GO" id="GO:0016757">
    <property type="term" value="F:glycosyltransferase activity"/>
    <property type="evidence" value="ECO:0007669"/>
    <property type="project" value="UniProtKB-KW"/>
</dbReference>
<comment type="similarity">
    <text evidence="1">Belongs to the ComF/GntX family.</text>
</comment>
<protein>
    <submittedName>
        <fullName evidence="2">Amidophosphoribosyltransferase</fullName>
    </submittedName>
</protein>
<evidence type="ECO:0000313" key="2">
    <source>
        <dbReference type="EMBL" id="SOS75779.1"/>
    </source>
</evidence>
<keyword evidence="2" id="KW-0808">Transferase</keyword>
<dbReference type="EMBL" id="OENF01000042">
    <property type="protein sequence ID" value="SOS75779.1"/>
    <property type="molecule type" value="Genomic_DNA"/>
</dbReference>
<dbReference type="Proteomes" id="UP000234211">
    <property type="component" value="Unassembled WGS sequence"/>
</dbReference>
<dbReference type="RefSeq" id="WP_101918408.1">
    <property type="nucleotide sequence ID" value="NZ_JAJGWS010000004.1"/>
</dbReference>
<keyword evidence="3" id="KW-1185">Reference proteome</keyword>
<dbReference type="PANTHER" id="PTHR47505">
    <property type="entry name" value="DNA UTILIZATION PROTEIN YHGH"/>
    <property type="match status" value="1"/>
</dbReference>
<dbReference type="InterPro" id="IPR000836">
    <property type="entry name" value="PRTase_dom"/>
</dbReference>
<dbReference type="InterPro" id="IPR029057">
    <property type="entry name" value="PRTase-like"/>
</dbReference>
<sequence>MHYLKDIFYLFYPKLCVNCSDMLLKKQLYLCVFCHHNLPLIEDNLPINSSLLLPFYGKYQVENVRSFMYYQKLGIGQKIIQELKYKNQPAIGVFIANWFGEHLKKTAIFKDVDCIIPVPIHPSKLKKRGYNQLTMFGQRLGLILNIVYQPDILIKVSSAKTQTTKRRFERFLDIENTFKLTDTTFFEDKHILLIDDVMTTGATLVACCQALSVTKNIRISIATMASVQKD</sequence>
<dbReference type="AlphaFoldDB" id="A0A2H1YJV1"/>
<evidence type="ECO:0000256" key="1">
    <source>
        <dbReference type="ARBA" id="ARBA00008007"/>
    </source>
</evidence>
<dbReference type="PANTHER" id="PTHR47505:SF1">
    <property type="entry name" value="DNA UTILIZATION PROTEIN YHGH"/>
    <property type="match status" value="1"/>
</dbReference>
<name>A0A2H1YJV1_9FLAO</name>
<dbReference type="Gene3D" id="3.40.50.2020">
    <property type="match status" value="1"/>
</dbReference>